<dbReference type="Pfam" id="PF07687">
    <property type="entry name" value="M20_dimer"/>
    <property type="match status" value="1"/>
</dbReference>
<evidence type="ECO:0000256" key="1">
    <source>
        <dbReference type="ARBA" id="ARBA00022801"/>
    </source>
</evidence>
<sequence>MLPAGRVEWRPGRPALWTTRPEGRPRPLPVDNPPRPVTPPRPAPSPRRAPFALDTDTHQRLPSGAYRYPEQRGGAGGPGDGPGGLRRGPVRTWSPSGNGSPRRYRRPVTRLDLLADPIDLCAALVDTPSVSGDEAGLADAVQAALREQAPHLEVLRSGDAVLARTRLGREHRVLLAGHLDTVPIAGNLPSRREGHLLHGCGTSDMKAGVATIAHLAAAVAQPRHDVTFVLYDCEEVEAERNGLGRIERDHRDWLVADLAILGEPTNAGVEAGCQGTLRAEITTRGHRAHSARSWLGDNAIHAATPVLQRLATYTPRDVDIDGCVYREGLQAVRIAGGVAGNVVPDECVVTVNFRFAPDRDAAAAERHVREVFDGFDLVLTDLSPGALPGLTAPAAAEFVAATGAAPSAKYGWTDVSRFAALGIPALNYGPGDPNLAHTREEHVDTRQITEAVDVLRRFLS</sequence>
<evidence type="ECO:0000313" key="6">
    <source>
        <dbReference type="EMBL" id="MBW0129741.1"/>
    </source>
</evidence>
<evidence type="ECO:0000259" key="5">
    <source>
        <dbReference type="Pfam" id="PF07687"/>
    </source>
</evidence>
<proteinExistence type="predicted"/>
<dbReference type="PANTHER" id="PTHR43808:SF31">
    <property type="entry name" value="N-ACETYL-L-CITRULLINE DEACETYLASE"/>
    <property type="match status" value="1"/>
</dbReference>
<dbReference type="InterPro" id="IPR001261">
    <property type="entry name" value="ArgE/DapE_CS"/>
</dbReference>
<dbReference type="InterPro" id="IPR011650">
    <property type="entry name" value="Peptidase_M20_dimer"/>
</dbReference>
<dbReference type="InterPro" id="IPR010174">
    <property type="entry name" value="Succinyl-DAP_deSuclase_DapE"/>
</dbReference>
<dbReference type="GO" id="GO:0009014">
    <property type="term" value="F:succinyl-diaminopimelate desuccinylase activity"/>
    <property type="evidence" value="ECO:0007669"/>
    <property type="project" value="UniProtKB-EC"/>
</dbReference>
<dbReference type="EMBL" id="JADQDF010000001">
    <property type="protein sequence ID" value="MBW0129741.1"/>
    <property type="molecule type" value="Genomic_DNA"/>
</dbReference>
<dbReference type="EC" id="3.5.1.18" evidence="3"/>
<protein>
    <recommendedName>
        <fullName evidence="3">Succinyl-diaminopimelate desuccinylase</fullName>
        <ecNumber evidence="3">3.5.1.18</ecNumber>
    </recommendedName>
</protein>
<gene>
    <name evidence="6" type="ORF">I4I82_18935</name>
</gene>
<organism evidence="6 7">
    <name type="scientific">Pseudonocardia oceani</name>
    <dbReference type="NCBI Taxonomy" id="2792013"/>
    <lineage>
        <taxon>Bacteria</taxon>
        <taxon>Bacillati</taxon>
        <taxon>Actinomycetota</taxon>
        <taxon>Actinomycetes</taxon>
        <taxon>Pseudonocardiales</taxon>
        <taxon>Pseudonocardiaceae</taxon>
        <taxon>Pseudonocardia</taxon>
    </lineage>
</organism>
<dbReference type="PANTHER" id="PTHR43808">
    <property type="entry name" value="ACETYLORNITHINE DEACETYLASE"/>
    <property type="match status" value="1"/>
</dbReference>
<keyword evidence="7" id="KW-1185">Reference proteome</keyword>
<name>A0ABS6UBX9_9PSEU</name>
<feature type="compositionally biased region" description="Gly residues" evidence="4">
    <location>
        <begin position="73"/>
        <end position="86"/>
    </location>
</feature>
<dbReference type="Pfam" id="PF01546">
    <property type="entry name" value="Peptidase_M20"/>
    <property type="match status" value="1"/>
</dbReference>
<evidence type="ECO:0000256" key="3">
    <source>
        <dbReference type="NCBIfam" id="TIGR01900"/>
    </source>
</evidence>
<evidence type="ECO:0000256" key="2">
    <source>
        <dbReference type="ARBA" id="ARBA00022833"/>
    </source>
</evidence>
<feature type="domain" description="Peptidase M20 dimerisation" evidence="5">
    <location>
        <begin position="275"/>
        <end position="372"/>
    </location>
</feature>
<comment type="caution">
    <text evidence="6">The sequence shown here is derived from an EMBL/GenBank/DDBJ whole genome shotgun (WGS) entry which is preliminary data.</text>
</comment>
<evidence type="ECO:0000313" key="7">
    <source>
        <dbReference type="Proteomes" id="UP000694300"/>
    </source>
</evidence>
<keyword evidence="2" id="KW-0862">Zinc</keyword>
<reference evidence="6 7" key="1">
    <citation type="submission" date="2020-11" db="EMBL/GenBank/DDBJ databases">
        <title>Pseudonocardia abyssalis sp. nov. and Pseudonocardia oceani sp. nov., description and phylogenomic analysis of two novel actinomycetes isolated from the deep Southern Ocean.</title>
        <authorList>
            <person name="Parra J."/>
        </authorList>
    </citation>
    <scope>NUCLEOTIDE SEQUENCE [LARGE SCALE GENOMIC DNA]</scope>
    <source>
        <strain evidence="7">KRD185</strain>
    </source>
</reference>
<dbReference type="PROSITE" id="PS00758">
    <property type="entry name" value="ARGE_DAPE_CPG2_1"/>
    <property type="match status" value="1"/>
</dbReference>
<keyword evidence="1 6" id="KW-0378">Hydrolase</keyword>
<dbReference type="InterPro" id="IPR002933">
    <property type="entry name" value="Peptidase_M20"/>
</dbReference>
<feature type="compositionally biased region" description="Pro residues" evidence="4">
    <location>
        <begin position="26"/>
        <end position="47"/>
    </location>
</feature>
<accession>A0ABS6UBX9</accession>
<feature type="region of interest" description="Disordered" evidence="4">
    <location>
        <begin position="1"/>
        <end position="105"/>
    </location>
</feature>
<dbReference type="InterPro" id="IPR050072">
    <property type="entry name" value="Peptidase_M20A"/>
</dbReference>
<dbReference type="Proteomes" id="UP000694300">
    <property type="component" value="Unassembled WGS sequence"/>
</dbReference>
<evidence type="ECO:0000256" key="4">
    <source>
        <dbReference type="SAM" id="MobiDB-lite"/>
    </source>
</evidence>
<dbReference type="NCBIfam" id="TIGR01900">
    <property type="entry name" value="dapE-gram_pos"/>
    <property type="match status" value="1"/>
</dbReference>